<dbReference type="AlphaFoldDB" id="A0A6N4R7A9"/>
<sequence length="93" mass="10060">MTAYLDKTPARARFNLDNSMEAIRAACPPHQSLSAFMASKLEVDEQHLSLSTGVTNILELNDIAVSHLEKQVATCNLGSHITQRLTAHAMAAA</sequence>
<protein>
    <submittedName>
        <fullName evidence="1">Uncharacterized protein</fullName>
    </submittedName>
</protein>
<accession>A0A6N4R7A9</accession>
<reference evidence="1 2" key="1">
    <citation type="journal article" date="2017" name="Nat. Commun.">
        <title>In situ click chemistry generation of cyclooxygenase-2 inhibitors.</title>
        <authorList>
            <person name="Bhardwaj A."/>
            <person name="Kaur J."/>
            <person name="Wuest M."/>
            <person name="Wuest F."/>
        </authorList>
    </citation>
    <scope>NUCLEOTIDE SEQUENCE [LARGE SCALE GENOMIC DNA]</scope>
    <source>
        <strain evidence="1">S2_018_000_R2_106</strain>
    </source>
</reference>
<evidence type="ECO:0000313" key="1">
    <source>
        <dbReference type="EMBL" id="TKW61221.1"/>
    </source>
</evidence>
<organism evidence="1 2">
    <name type="scientific">Blastochloris viridis</name>
    <name type="common">Rhodopseudomonas viridis</name>
    <dbReference type="NCBI Taxonomy" id="1079"/>
    <lineage>
        <taxon>Bacteria</taxon>
        <taxon>Pseudomonadati</taxon>
        <taxon>Pseudomonadota</taxon>
        <taxon>Alphaproteobacteria</taxon>
        <taxon>Hyphomicrobiales</taxon>
        <taxon>Blastochloridaceae</taxon>
        <taxon>Blastochloris</taxon>
    </lineage>
</organism>
<evidence type="ECO:0000313" key="2">
    <source>
        <dbReference type="Proteomes" id="UP000320948"/>
    </source>
</evidence>
<gene>
    <name evidence="1" type="ORF">DI628_00920</name>
</gene>
<comment type="caution">
    <text evidence="1">The sequence shown here is derived from an EMBL/GenBank/DDBJ whole genome shotgun (WGS) entry which is preliminary data.</text>
</comment>
<dbReference type="Proteomes" id="UP000320948">
    <property type="component" value="Unassembled WGS sequence"/>
</dbReference>
<proteinExistence type="predicted"/>
<name>A0A6N4R7A9_BLAVI</name>
<dbReference type="EMBL" id="VAFM01000001">
    <property type="protein sequence ID" value="TKW61221.1"/>
    <property type="molecule type" value="Genomic_DNA"/>
</dbReference>